<name>A0ABY0VTY4_9PSED</name>
<organism evidence="1 2">
    <name type="scientific">Pseudomonas mandelii</name>
    <dbReference type="NCBI Taxonomy" id="75612"/>
    <lineage>
        <taxon>Bacteria</taxon>
        <taxon>Pseudomonadati</taxon>
        <taxon>Pseudomonadota</taxon>
        <taxon>Gammaproteobacteria</taxon>
        <taxon>Pseudomonadales</taxon>
        <taxon>Pseudomonadaceae</taxon>
        <taxon>Pseudomonas</taxon>
    </lineage>
</organism>
<keyword evidence="2" id="KW-1185">Reference proteome</keyword>
<proteinExistence type="predicted"/>
<accession>A0ABY0VTY4</accession>
<sequence length="257" mass="27813">MSCLPSHGRVSCSRCHCSIAPQFDVSMRSEGDWRITANPLAWGSTKPEVVVLGFSKGPTQAGALASTAHDEIAYKGSRLNVGKILAHVGLIPTDEPDKLKKHIDRLIADKSGRFHFASLIRCTVERYDRRSVSWKGSGGGMLDKFIATQFGASVATNCTTTFLRDLPEETRLVVMFGLGTGLNYVASAYDLFRRARPGVWKMISSVAYTDGKITVVHVEHFAAQGALIPNWLGVNAHPRSNLGLLSRAAVEASGVSI</sequence>
<evidence type="ECO:0000313" key="1">
    <source>
        <dbReference type="EMBL" id="SDU55386.1"/>
    </source>
</evidence>
<gene>
    <name evidence="1" type="ORF">SAMN04489801_4337</name>
</gene>
<evidence type="ECO:0000313" key="2">
    <source>
        <dbReference type="Proteomes" id="UP000182476"/>
    </source>
</evidence>
<dbReference type="EMBL" id="LT629796">
    <property type="protein sequence ID" value="SDU55386.1"/>
    <property type="molecule type" value="Genomic_DNA"/>
</dbReference>
<protein>
    <submittedName>
        <fullName evidence="1">Uncharacterized protein</fullName>
    </submittedName>
</protein>
<dbReference type="Proteomes" id="UP000182476">
    <property type="component" value="Chromosome I"/>
</dbReference>
<reference evidence="1 2" key="1">
    <citation type="submission" date="2016-10" db="EMBL/GenBank/DDBJ databases">
        <authorList>
            <person name="Varghese N."/>
            <person name="Submissions S."/>
        </authorList>
    </citation>
    <scope>NUCLEOTIDE SEQUENCE [LARGE SCALE GENOMIC DNA]</scope>
    <source>
        <strain evidence="1 2">LMG 21607</strain>
    </source>
</reference>